<name>A0A1Q9H1U8_9GAMM</name>
<reference evidence="3 4" key="1">
    <citation type="submission" date="2016-09" db="EMBL/GenBank/DDBJ databases">
        <title>Photobacterium proteolyticum sp. nov. a protease producing bacterium isolated from ocean sediments of Laizhou Bay.</title>
        <authorList>
            <person name="Li Y."/>
        </authorList>
    </citation>
    <scope>NUCLEOTIDE SEQUENCE [LARGE SCALE GENOMIC DNA]</scope>
    <source>
        <strain evidence="3 4">13-12</strain>
    </source>
</reference>
<sequence>MDIKWMVIIIVLILLLPVGFVKANCLQLDDIYSDSKKFNSYEISYQEKGMMVSIIKGKNEFKNKLAKTKITEEKNCYFNPSTLSLVLLFDFDGHSLNEEQKNILKQYAKLVKNESQILIEGHADQVGEKPYNYELSRKRSNEVMGFLNEIMVDGYKLKQKNWGEMSPICTEKKNKELGCNRRVVILPVEVENRILNSTVE</sequence>
<feature type="domain" description="OmpA-like" evidence="2">
    <location>
        <begin position="76"/>
        <end position="191"/>
    </location>
</feature>
<accession>A0A1Q9H1U8</accession>
<proteinExistence type="predicted"/>
<evidence type="ECO:0000313" key="3">
    <source>
        <dbReference type="EMBL" id="OLQ81646.1"/>
    </source>
</evidence>
<dbReference type="AlphaFoldDB" id="A0A1Q9H1U8"/>
<comment type="caution">
    <text evidence="3">The sequence shown here is derived from an EMBL/GenBank/DDBJ whole genome shotgun (WGS) entry which is preliminary data.</text>
</comment>
<gene>
    <name evidence="3" type="ORF">BIT28_04495</name>
</gene>
<dbReference type="InterPro" id="IPR006665">
    <property type="entry name" value="OmpA-like"/>
</dbReference>
<dbReference type="InterPro" id="IPR036737">
    <property type="entry name" value="OmpA-like_sf"/>
</dbReference>
<protein>
    <recommendedName>
        <fullName evidence="2">OmpA-like domain-containing protein</fullName>
    </recommendedName>
</protein>
<keyword evidence="4" id="KW-1185">Reference proteome</keyword>
<evidence type="ECO:0000256" key="1">
    <source>
        <dbReference type="PROSITE-ProRule" id="PRU00473"/>
    </source>
</evidence>
<dbReference type="SUPFAM" id="SSF103088">
    <property type="entry name" value="OmpA-like"/>
    <property type="match status" value="1"/>
</dbReference>
<dbReference type="RefSeq" id="WP_075761782.1">
    <property type="nucleotide sequence ID" value="NZ_MJIL01000038.1"/>
</dbReference>
<dbReference type="Proteomes" id="UP000186905">
    <property type="component" value="Unassembled WGS sequence"/>
</dbReference>
<dbReference type="InterPro" id="IPR050330">
    <property type="entry name" value="Bact_OuterMem_StrucFunc"/>
</dbReference>
<dbReference type="EMBL" id="MJIL01000038">
    <property type="protein sequence ID" value="OLQ81646.1"/>
    <property type="molecule type" value="Genomic_DNA"/>
</dbReference>
<organism evidence="3 4">
    <name type="scientific">Photobacterium proteolyticum</name>
    <dbReference type="NCBI Taxonomy" id="1903952"/>
    <lineage>
        <taxon>Bacteria</taxon>
        <taxon>Pseudomonadati</taxon>
        <taxon>Pseudomonadota</taxon>
        <taxon>Gammaproteobacteria</taxon>
        <taxon>Vibrionales</taxon>
        <taxon>Vibrionaceae</taxon>
        <taxon>Photobacterium</taxon>
    </lineage>
</organism>
<dbReference type="GO" id="GO:0016020">
    <property type="term" value="C:membrane"/>
    <property type="evidence" value="ECO:0007669"/>
    <property type="project" value="UniProtKB-UniRule"/>
</dbReference>
<dbReference type="Pfam" id="PF00691">
    <property type="entry name" value="OmpA"/>
    <property type="match status" value="1"/>
</dbReference>
<dbReference type="PANTHER" id="PTHR30329:SF21">
    <property type="entry name" value="LIPOPROTEIN YIAD-RELATED"/>
    <property type="match status" value="1"/>
</dbReference>
<dbReference type="OrthoDB" id="9782229at2"/>
<dbReference type="Gene3D" id="3.30.1330.60">
    <property type="entry name" value="OmpA-like domain"/>
    <property type="match status" value="1"/>
</dbReference>
<keyword evidence="1" id="KW-0472">Membrane</keyword>
<dbReference type="CDD" id="cd07185">
    <property type="entry name" value="OmpA_C-like"/>
    <property type="match status" value="1"/>
</dbReference>
<dbReference type="STRING" id="1903952.BIT28_04495"/>
<dbReference type="PROSITE" id="PS51123">
    <property type="entry name" value="OMPA_2"/>
    <property type="match status" value="1"/>
</dbReference>
<evidence type="ECO:0000313" key="4">
    <source>
        <dbReference type="Proteomes" id="UP000186905"/>
    </source>
</evidence>
<evidence type="ECO:0000259" key="2">
    <source>
        <dbReference type="PROSITE" id="PS51123"/>
    </source>
</evidence>
<dbReference type="PANTHER" id="PTHR30329">
    <property type="entry name" value="STATOR ELEMENT OF FLAGELLAR MOTOR COMPLEX"/>
    <property type="match status" value="1"/>
</dbReference>